<keyword evidence="7" id="KW-1185">Reference proteome</keyword>
<dbReference type="InterPro" id="IPR013740">
    <property type="entry name" value="Redoxin"/>
</dbReference>
<dbReference type="RefSeq" id="WP_162629209.1">
    <property type="nucleotide sequence ID" value="NZ_LS483250.1"/>
</dbReference>
<dbReference type="GO" id="GO:0016491">
    <property type="term" value="F:oxidoreductase activity"/>
    <property type="evidence" value="ECO:0007669"/>
    <property type="project" value="InterPro"/>
</dbReference>
<dbReference type="GO" id="GO:0030313">
    <property type="term" value="C:cell envelope"/>
    <property type="evidence" value="ECO:0007669"/>
    <property type="project" value="UniProtKB-SubCell"/>
</dbReference>
<dbReference type="InterPro" id="IPR036249">
    <property type="entry name" value="Thioredoxin-like_sf"/>
</dbReference>
<dbReference type="InterPro" id="IPR050553">
    <property type="entry name" value="Thioredoxin_ResA/DsbE_sf"/>
</dbReference>
<evidence type="ECO:0000256" key="2">
    <source>
        <dbReference type="ARBA" id="ARBA00022748"/>
    </source>
</evidence>
<dbReference type="KEGG" id="mya:MORIYA_0204"/>
<dbReference type="CDD" id="cd02966">
    <property type="entry name" value="TlpA_like_family"/>
    <property type="match status" value="1"/>
</dbReference>
<reference evidence="7" key="1">
    <citation type="submission" date="2018-05" db="EMBL/GenBank/DDBJ databases">
        <authorList>
            <person name="Cea G.-C."/>
            <person name="William W."/>
        </authorList>
    </citation>
    <scope>NUCLEOTIDE SEQUENCE [LARGE SCALE GENOMIC DNA]</scope>
    <source>
        <strain evidence="7">DB21MT 5</strain>
    </source>
</reference>
<dbReference type="AlphaFoldDB" id="A0A330LJX5"/>
<gene>
    <name evidence="6" type="ORF">MORIYA_0204</name>
</gene>
<dbReference type="EMBL" id="LS483250">
    <property type="protein sequence ID" value="SQD76682.1"/>
    <property type="molecule type" value="Genomic_DNA"/>
</dbReference>
<dbReference type="PANTHER" id="PTHR42852">
    <property type="entry name" value="THIOL:DISULFIDE INTERCHANGE PROTEIN DSBE"/>
    <property type="match status" value="1"/>
</dbReference>
<dbReference type="Proteomes" id="UP000250163">
    <property type="component" value="Chromosome MORIYA"/>
</dbReference>
<evidence type="ECO:0000313" key="7">
    <source>
        <dbReference type="Proteomes" id="UP000250163"/>
    </source>
</evidence>
<keyword evidence="4" id="KW-0676">Redox-active center</keyword>
<sequence>MRNLIQAMLLAGMVLLSGCVEEVVTMDQPAPSLAAVALDGESVAWGDYANTVKYLVFWSSSCGACMDAMPVLEALAIENPDTLIIIAINIDTDLDSLAELVKQTKLTFPVLQDQLGITQERYRVIGTPTAFVIDKEGIVRDAFQGMMSHRALRQFIRSTINKYS</sequence>
<protein>
    <recommendedName>
        <fullName evidence="5">Thioredoxin domain-containing protein</fullName>
    </recommendedName>
</protein>
<dbReference type="Pfam" id="PF08534">
    <property type="entry name" value="Redoxin"/>
    <property type="match status" value="1"/>
</dbReference>
<evidence type="ECO:0000256" key="4">
    <source>
        <dbReference type="ARBA" id="ARBA00023284"/>
    </source>
</evidence>
<feature type="domain" description="Thioredoxin" evidence="5">
    <location>
        <begin position="24"/>
        <end position="161"/>
    </location>
</feature>
<evidence type="ECO:0000256" key="3">
    <source>
        <dbReference type="ARBA" id="ARBA00023157"/>
    </source>
</evidence>
<dbReference type="SUPFAM" id="SSF52833">
    <property type="entry name" value="Thioredoxin-like"/>
    <property type="match status" value="1"/>
</dbReference>
<accession>A0A330LJX5</accession>
<dbReference type="GO" id="GO:0017004">
    <property type="term" value="P:cytochrome complex assembly"/>
    <property type="evidence" value="ECO:0007669"/>
    <property type="project" value="UniProtKB-KW"/>
</dbReference>
<evidence type="ECO:0000313" key="6">
    <source>
        <dbReference type="EMBL" id="SQD76682.1"/>
    </source>
</evidence>
<keyword evidence="3" id="KW-1015">Disulfide bond</keyword>
<organism evidence="6 7">
    <name type="scientific">Moritella yayanosii</name>
    <dbReference type="NCBI Taxonomy" id="69539"/>
    <lineage>
        <taxon>Bacteria</taxon>
        <taxon>Pseudomonadati</taxon>
        <taxon>Pseudomonadota</taxon>
        <taxon>Gammaproteobacteria</taxon>
        <taxon>Alteromonadales</taxon>
        <taxon>Moritellaceae</taxon>
        <taxon>Moritella</taxon>
    </lineage>
</organism>
<dbReference type="Gene3D" id="3.40.30.10">
    <property type="entry name" value="Glutaredoxin"/>
    <property type="match status" value="1"/>
</dbReference>
<keyword evidence="2" id="KW-0201">Cytochrome c-type biogenesis</keyword>
<evidence type="ECO:0000256" key="1">
    <source>
        <dbReference type="ARBA" id="ARBA00004196"/>
    </source>
</evidence>
<dbReference type="PROSITE" id="PS51352">
    <property type="entry name" value="THIOREDOXIN_2"/>
    <property type="match status" value="1"/>
</dbReference>
<comment type="subcellular location">
    <subcellularLocation>
        <location evidence="1">Cell envelope</location>
    </subcellularLocation>
</comment>
<dbReference type="InterPro" id="IPR013766">
    <property type="entry name" value="Thioredoxin_domain"/>
</dbReference>
<evidence type="ECO:0000259" key="5">
    <source>
        <dbReference type="PROSITE" id="PS51352"/>
    </source>
</evidence>
<dbReference type="PANTHER" id="PTHR42852:SF6">
    <property type="entry name" value="THIOL:DISULFIDE INTERCHANGE PROTEIN DSBE"/>
    <property type="match status" value="1"/>
</dbReference>
<name>A0A330LJX5_9GAMM</name>
<proteinExistence type="predicted"/>
<dbReference type="PROSITE" id="PS51257">
    <property type="entry name" value="PROKAR_LIPOPROTEIN"/>
    <property type="match status" value="1"/>
</dbReference>